<sequence>MVRDELGIDAAQEQLGHEDKKTTEALRRRGTPRSGKRLDPIETLYVGLV</sequence>
<proteinExistence type="predicted"/>
<feature type="compositionally biased region" description="Basic and acidic residues" evidence="1">
    <location>
        <begin position="15"/>
        <end position="27"/>
    </location>
</feature>
<organism evidence="2 3">
    <name type="scientific">Microbacterium imperiale</name>
    <dbReference type="NCBI Taxonomy" id="33884"/>
    <lineage>
        <taxon>Bacteria</taxon>
        <taxon>Bacillati</taxon>
        <taxon>Actinomycetota</taxon>
        <taxon>Actinomycetes</taxon>
        <taxon>Micrococcales</taxon>
        <taxon>Microbacteriaceae</taxon>
        <taxon>Microbacterium</taxon>
    </lineage>
</organism>
<protein>
    <recommendedName>
        <fullName evidence="4">Integrase</fullName>
    </recommendedName>
</protein>
<dbReference type="EMBL" id="BSEO01000005">
    <property type="protein sequence ID" value="GLJ79738.1"/>
    <property type="molecule type" value="Genomic_DNA"/>
</dbReference>
<dbReference type="Proteomes" id="UP001142317">
    <property type="component" value="Unassembled WGS sequence"/>
</dbReference>
<comment type="caution">
    <text evidence="2">The sequence shown here is derived from an EMBL/GenBank/DDBJ whole genome shotgun (WGS) entry which is preliminary data.</text>
</comment>
<accession>A0A9W6M2Q0</accession>
<gene>
    <name evidence="2" type="ORF">GCM10017586_14200</name>
</gene>
<dbReference type="AlphaFoldDB" id="A0A9W6M2Q0"/>
<feature type="region of interest" description="Disordered" evidence="1">
    <location>
        <begin position="1"/>
        <end position="37"/>
    </location>
</feature>
<reference evidence="2" key="1">
    <citation type="journal article" date="2014" name="Int. J. Syst. Evol. Microbiol.">
        <title>Complete genome sequence of Corynebacterium casei LMG S-19264T (=DSM 44701T), isolated from a smear-ripened cheese.</title>
        <authorList>
            <consortium name="US DOE Joint Genome Institute (JGI-PGF)"/>
            <person name="Walter F."/>
            <person name="Albersmeier A."/>
            <person name="Kalinowski J."/>
            <person name="Ruckert C."/>
        </authorList>
    </citation>
    <scope>NUCLEOTIDE SEQUENCE</scope>
    <source>
        <strain evidence="2">VKM Ac-1447</strain>
    </source>
</reference>
<evidence type="ECO:0000313" key="3">
    <source>
        <dbReference type="Proteomes" id="UP001142317"/>
    </source>
</evidence>
<keyword evidence="3" id="KW-1185">Reference proteome</keyword>
<evidence type="ECO:0000313" key="2">
    <source>
        <dbReference type="EMBL" id="GLJ79738.1"/>
    </source>
</evidence>
<name>A0A9W6M2Q0_9MICO</name>
<evidence type="ECO:0000256" key="1">
    <source>
        <dbReference type="SAM" id="MobiDB-lite"/>
    </source>
</evidence>
<evidence type="ECO:0008006" key="4">
    <source>
        <dbReference type="Google" id="ProtNLM"/>
    </source>
</evidence>
<reference evidence="2" key="2">
    <citation type="submission" date="2023-01" db="EMBL/GenBank/DDBJ databases">
        <authorList>
            <person name="Sun Q."/>
            <person name="Evtushenko L."/>
        </authorList>
    </citation>
    <scope>NUCLEOTIDE SEQUENCE</scope>
    <source>
        <strain evidence="2">VKM Ac-1447</strain>
    </source>
</reference>